<name>A0A816A274_ADIRI</name>
<reference evidence="2" key="1">
    <citation type="submission" date="2021-02" db="EMBL/GenBank/DDBJ databases">
        <authorList>
            <person name="Nowell W R."/>
        </authorList>
    </citation>
    <scope>NUCLEOTIDE SEQUENCE</scope>
</reference>
<accession>A0A816A274</accession>
<organism evidence="2 3">
    <name type="scientific">Adineta ricciae</name>
    <name type="common">Rotifer</name>
    <dbReference type="NCBI Taxonomy" id="249248"/>
    <lineage>
        <taxon>Eukaryota</taxon>
        <taxon>Metazoa</taxon>
        <taxon>Spiralia</taxon>
        <taxon>Gnathifera</taxon>
        <taxon>Rotifera</taxon>
        <taxon>Eurotatoria</taxon>
        <taxon>Bdelloidea</taxon>
        <taxon>Adinetida</taxon>
        <taxon>Adinetidae</taxon>
        <taxon>Adineta</taxon>
    </lineage>
</organism>
<keyword evidence="3" id="KW-1185">Reference proteome</keyword>
<proteinExistence type="predicted"/>
<sequence length="324" mass="37401">MLANALILNSPAPPSTSLKSYLPVHSSPVPQNSTDDDSDDDRAPGLHSDEIEVNMNAWHDRLAKSLISLHNDTHVIISRFDELSAKNFGSQSERQQIQYELMRIALLLNPSELRTFEDYESISSYADLTQIDEQYSESKDARQQKLRRRVEQILAKLKCGMDKLRMVLFNPFFHNQSLRYAHKYRKRMSNCLLDIRECLIAYNRIDQNSDGEKHEESELTKHKKTVNLAIEQTIIRNPLIEQRLIAYKHKLHSSKSVTSDEFISSPVMSMQSKLYERLSSSEQNKYNEESSDKPADFPDLNHEANEFFNGEFSAVSDVELEDTK</sequence>
<dbReference type="EMBL" id="CAJNOR010006257">
    <property type="protein sequence ID" value="CAF1590374.1"/>
    <property type="molecule type" value="Genomic_DNA"/>
</dbReference>
<dbReference type="AlphaFoldDB" id="A0A816A274"/>
<feature type="region of interest" description="Disordered" evidence="1">
    <location>
        <begin position="17"/>
        <end position="46"/>
    </location>
</feature>
<feature type="compositionally biased region" description="Basic and acidic residues" evidence="1">
    <location>
        <begin position="285"/>
        <end position="302"/>
    </location>
</feature>
<dbReference type="Proteomes" id="UP000663828">
    <property type="component" value="Unassembled WGS sequence"/>
</dbReference>
<evidence type="ECO:0000256" key="1">
    <source>
        <dbReference type="SAM" id="MobiDB-lite"/>
    </source>
</evidence>
<feature type="region of interest" description="Disordered" evidence="1">
    <location>
        <begin position="278"/>
        <end position="302"/>
    </location>
</feature>
<comment type="caution">
    <text evidence="2">The sequence shown here is derived from an EMBL/GenBank/DDBJ whole genome shotgun (WGS) entry which is preliminary data.</text>
</comment>
<evidence type="ECO:0000313" key="3">
    <source>
        <dbReference type="Proteomes" id="UP000663828"/>
    </source>
</evidence>
<evidence type="ECO:0000313" key="2">
    <source>
        <dbReference type="EMBL" id="CAF1590374.1"/>
    </source>
</evidence>
<protein>
    <submittedName>
        <fullName evidence="2">Uncharacterized protein</fullName>
    </submittedName>
</protein>
<gene>
    <name evidence="2" type="ORF">XAT740_LOCUS46495</name>
</gene>